<reference evidence="7 8" key="1">
    <citation type="submission" date="2015-05" db="EMBL/GenBank/DDBJ databases">
        <authorList>
            <person name="Fogelqvist Johan"/>
        </authorList>
    </citation>
    <scope>NUCLEOTIDE SEQUENCE [LARGE SCALE GENOMIC DNA]</scope>
    <source>
        <strain evidence="6">VL1</strain>
        <strain evidence="5">VL2</strain>
    </source>
</reference>
<dbReference type="Gene3D" id="3.40.50.1820">
    <property type="entry name" value="alpha/beta hydrolase"/>
    <property type="match status" value="1"/>
</dbReference>
<dbReference type="InterPro" id="IPR001680">
    <property type="entry name" value="WD40_rpt"/>
</dbReference>
<feature type="domain" description="GPI inositol-deacylase winged helix" evidence="3">
    <location>
        <begin position="619"/>
        <end position="708"/>
    </location>
</feature>
<protein>
    <submittedName>
        <fullName evidence="6">Uncharacterized protein</fullName>
    </submittedName>
</protein>
<feature type="domain" description="Nephrocystin 3-like N-terminal" evidence="4">
    <location>
        <begin position="354"/>
        <end position="516"/>
    </location>
</feature>
<proteinExistence type="predicted"/>
<feature type="region of interest" description="Disordered" evidence="2">
    <location>
        <begin position="1012"/>
        <end position="1037"/>
    </location>
</feature>
<evidence type="ECO:0000313" key="8">
    <source>
        <dbReference type="Proteomes" id="UP000045706"/>
    </source>
</evidence>
<dbReference type="SUPFAM" id="SSF50978">
    <property type="entry name" value="WD40 repeat-like"/>
    <property type="match status" value="1"/>
</dbReference>
<evidence type="ECO:0000259" key="4">
    <source>
        <dbReference type="Pfam" id="PF24883"/>
    </source>
</evidence>
<evidence type="ECO:0000256" key="1">
    <source>
        <dbReference type="ARBA" id="ARBA00022737"/>
    </source>
</evidence>
<dbReference type="InterPro" id="IPR054471">
    <property type="entry name" value="GPIID_WHD"/>
</dbReference>
<dbReference type="SUPFAM" id="SSF52540">
    <property type="entry name" value="P-loop containing nucleoside triphosphate hydrolases"/>
    <property type="match status" value="1"/>
</dbReference>
<dbReference type="PANTHER" id="PTHR10039:SF16">
    <property type="entry name" value="GPI INOSITOL-DEACYLASE"/>
    <property type="match status" value="1"/>
</dbReference>
<dbReference type="Proteomes" id="UP000044602">
    <property type="component" value="Unassembled WGS sequence"/>
</dbReference>
<dbReference type="EMBL" id="CVQI01007335">
    <property type="protein sequence ID" value="CRK16843.1"/>
    <property type="molecule type" value="Genomic_DNA"/>
</dbReference>
<dbReference type="SUPFAM" id="SSF53474">
    <property type="entry name" value="alpha/beta-Hydrolases"/>
    <property type="match status" value="1"/>
</dbReference>
<evidence type="ECO:0000313" key="7">
    <source>
        <dbReference type="Proteomes" id="UP000044602"/>
    </source>
</evidence>
<dbReference type="InterPro" id="IPR056884">
    <property type="entry name" value="NPHP3-like_N"/>
</dbReference>
<dbReference type="InterPro" id="IPR029058">
    <property type="entry name" value="AB_hydrolase_fold"/>
</dbReference>
<dbReference type="Gene3D" id="2.130.10.10">
    <property type="entry name" value="YVTN repeat-like/Quinoprotein amine dehydrogenase"/>
    <property type="match status" value="2"/>
</dbReference>
<keyword evidence="7" id="KW-1185">Reference proteome</keyword>
<dbReference type="EMBL" id="CVQH01021417">
    <property type="protein sequence ID" value="CRK30423.1"/>
    <property type="molecule type" value="Genomic_DNA"/>
</dbReference>
<feature type="compositionally biased region" description="Low complexity" evidence="2">
    <location>
        <begin position="19"/>
        <end position="40"/>
    </location>
</feature>
<evidence type="ECO:0000259" key="3">
    <source>
        <dbReference type="Pfam" id="PF22939"/>
    </source>
</evidence>
<dbReference type="Pfam" id="PF22939">
    <property type="entry name" value="WHD_GPIID"/>
    <property type="match status" value="1"/>
</dbReference>
<dbReference type="InterPro" id="IPR027417">
    <property type="entry name" value="P-loop_NTPase"/>
</dbReference>
<keyword evidence="1" id="KW-0677">Repeat</keyword>
<accession>A0A0G4M7Y5</accession>
<dbReference type="Proteomes" id="UP000045706">
    <property type="component" value="Unassembled WGS sequence"/>
</dbReference>
<dbReference type="Gene3D" id="3.40.50.300">
    <property type="entry name" value="P-loop containing nucleotide triphosphate hydrolases"/>
    <property type="match status" value="1"/>
</dbReference>
<feature type="region of interest" description="Disordered" evidence="2">
    <location>
        <begin position="1"/>
        <end position="61"/>
    </location>
</feature>
<name>A0A0G4M7Y5_VERLO</name>
<gene>
    <name evidence="6" type="ORF">BN1708_000949</name>
    <name evidence="5" type="ORF">BN1723_011122</name>
</gene>
<evidence type="ECO:0000313" key="5">
    <source>
        <dbReference type="EMBL" id="CRK16843.1"/>
    </source>
</evidence>
<dbReference type="InterPro" id="IPR015943">
    <property type="entry name" value="WD40/YVTN_repeat-like_dom_sf"/>
</dbReference>
<organism evidence="6 7">
    <name type="scientific">Verticillium longisporum</name>
    <name type="common">Verticillium dahliae var. longisporum</name>
    <dbReference type="NCBI Taxonomy" id="100787"/>
    <lineage>
        <taxon>Eukaryota</taxon>
        <taxon>Fungi</taxon>
        <taxon>Dikarya</taxon>
        <taxon>Ascomycota</taxon>
        <taxon>Pezizomycotina</taxon>
        <taxon>Sordariomycetes</taxon>
        <taxon>Hypocreomycetidae</taxon>
        <taxon>Glomerellales</taxon>
        <taxon>Plectosphaerellaceae</taxon>
        <taxon>Verticillium</taxon>
    </lineage>
</organism>
<dbReference type="InterPro" id="IPR036322">
    <property type="entry name" value="WD40_repeat_dom_sf"/>
</dbReference>
<dbReference type="SMART" id="SM00320">
    <property type="entry name" value="WD40"/>
    <property type="match status" value="7"/>
</dbReference>
<sequence length="1564" mass="173925">MFSRKQRGADSELPPSPPSSRRTSTTSSKKLFSLSKTFSRTPTGPPKDHAEDPKGPLGLTLLHSPRDPKVDFIFVHGLGGGSRKTWSKTTLRSHYWPKEWLPKDPSFEHVRIHSYGYDSDYLRGKEDCLNIHHIGKAFLGVISTSPCLSTSSTSIVAIGHSMGGLVIKKAYLLARQDAAHHALASRFTTIYFLATPHRGADSAKTLKNMLRIAYDRSYVGDLERNSATIQTINDEFRHFSSGLELWSFYETQVMKLLNTMIVDPESAVLGYREEQQVPMNADHRSICKFDTAADATYTTLRNALASTVVKLAVAIQEPMSREKRDSIKDLRAYLDVPDIVNDDLLSVRESRLHDTCGWISTKAVYTNWRDGESVTDRALWVKGKPATGKSVLAGYVIDNLREAGHQVSYFFFKHGDRSKSSLSRCLRSLAFQMACSNTNATQSILEMQLDGIRLDHVGERTLWRLLFLSGIFKATGTRQYWVIDAVDECSSTSTLVNAIFSNMEDSVPLRIIFTSRDTTDLDLRFSNIDAQTQPFLAISASETLPDFKLLIRKGTQALSVVKPKDRALLAAKILDKSKGSFLGTILVLKELLRCHSIKEINQVLEDVPRGMEPLYRRTLDTMSQATRGKNLSKTILRWVVCALRPMTVGELSGALALDVDDAFPRLEESITALCGQLVVVDMFGRVQMVHETAREFLLKTDLESEFGIDPTMVHTRMAQVCLTYLVGDEMKPPRTNRRHSPAHLLPKREDFAAYACTAYSYHLARAVPSISAEPLQLIGKFLKSNVLTWIEVMAHSRDLNQLIRTSKHLKAYVNAYLSEMPPLDPRIKTLRQWAVDLARMPAMFANALAVSPQAVYSLIPPFCPTSSMIFNTTGPPRRLSVIGASHEQWDDRLLHIDFNQGRPSAMRYGDDFLAIGLTSGHVALYYTNSYQQYKYLEHGETVKLIAFRSKSNFIATCGLKMVKVWDIASGEVIHNFTSPPRPLDMTFDGQLLLIASDKNYLATWDLGQTDVLPEPTQKPWSDTPGASRTPPRRPPGALTISTTHKVIAAAYSGQPIMLWDMEDDAYAGSCGKTTLSGETSTHVVVALAFNPNPDVVLLAVAYLDGELALLDPFANQQVECIHADCQTLAASHDGRLLAAGGANGIINVYEFDTFKLLYRVKSSNSYIRQIGFARRSRLLADIRGAQCTVWEPAALLRDALTDDSSGTTSASTVEIVALGAKAQITAMEAHPSGEVIFGGKDNGIVVLYDRKTAVQLQTLGMHKTSIRLLAWCHRLEALLSIDASGKLSLHELKKPVGLNQTWDVRALFQSRLESDIAIVDLLVGETLGKLLISTHTASHLISLDDGRQEIEKPYPESLGNRQWLQHPRNPQHLICVEADRLGIYTWADLSPVASFPILLDGDRMLLKHTIICTFDQEQRIMLEFSSSDGSSRTCGITLLDENFFDLKDRNPSGITVEGQENTPPRPPHLVAAPNIAHVIGVDKLGKLIFLDDSSWVCSVDLRDKKRQVDVGQEPAPLEVSRHFFVPYDWFAGRKEPASLLVQGDVVLTREGDLSIIRGSLDYVV</sequence>
<dbReference type="Pfam" id="PF24883">
    <property type="entry name" value="NPHP3_N"/>
    <property type="match status" value="1"/>
</dbReference>
<evidence type="ECO:0000256" key="2">
    <source>
        <dbReference type="SAM" id="MobiDB-lite"/>
    </source>
</evidence>
<dbReference type="PANTHER" id="PTHR10039">
    <property type="entry name" value="AMELOGENIN"/>
    <property type="match status" value="1"/>
</dbReference>
<evidence type="ECO:0000313" key="6">
    <source>
        <dbReference type="EMBL" id="CRK30423.1"/>
    </source>
</evidence>